<dbReference type="Proteomes" id="UP000814128">
    <property type="component" value="Unassembled WGS sequence"/>
</dbReference>
<evidence type="ECO:0000313" key="1">
    <source>
        <dbReference type="EMBL" id="KAI0031633.1"/>
    </source>
</evidence>
<accession>A0ACB8QIG6</accession>
<organism evidence="1 2">
    <name type="scientific">Vararia minispora EC-137</name>
    <dbReference type="NCBI Taxonomy" id="1314806"/>
    <lineage>
        <taxon>Eukaryota</taxon>
        <taxon>Fungi</taxon>
        <taxon>Dikarya</taxon>
        <taxon>Basidiomycota</taxon>
        <taxon>Agaricomycotina</taxon>
        <taxon>Agaricomycetes</taxon>
        <taxon>Russulales</taxon>
        <taxon>Lachnocladiaceae</taxon>
        <taxon>Vararia</taxon>
    </lineage>
</organism>
<name>A0ACB8QIG6_9AGAM</name>
<reference evidence="1" key="1">
    <citation type="submission" date="2021-02" db="EMBL/GenBank/DDBJ databases">
        <authorList>
            <consortium name="DOE Joint Genome Institute"/>
            <person name="Ahrendt S."/>
            <person name="Looney B.P."/>
            <person name="Miyauchi S."/>
            <person name="Morin E."/>
            <person name="Drula E."/>
            <person name="Courty P.E."/>
            <person name="Chicoki N."/>
            <person name="Fauchery L."/>
            <person name="Kohler A."/>
            <person name="Kuo A."/>
            <person name="Labutti K."/>
            <person name="Pangilinan J."/>
            <person name="Lipzen A."/>
            <person name="Riley R."/>
            <person name="Andreopoulos W."/>
            <person name="He G."/>
            <person name="Johnson J."/>
            <person name="Barry K.W."/>
            <person name="Grigoriev I.V."/>
            <person name="Nagy L."/>
            <person name="Hibbett D."/>
            <person name="Henrissat B."/>
            <person name="Matheny P.B."/>
            <person name="Labbe J."/>
            <person name="Martin F."/>
        </authorList>
    </citation>
    <scope>NUCLEOTIDE SEQUENCE</scope>
    <source>
        <strain evidence="1">EC-137</strain>
    </source>
</reference>
<gene>
    <name evidence="1" type="ORF">K488DRAFT_86652</name>
</gene>
<sequence length="150" mass="17145">MMYFTDLMIIDTLVVSARINIPNQHIVGPATATHPRDGDRLLFPNETIRRPWRIAARQLLAWWLSNPPLTLFKSPPSPPLPTKICPALARAFSTRTPFAPAHNGRYLETDDEHQFEYIAELDARAQKPDSLYLYTQTPHFDPPVYPTHSV</sequence>
<reference evidence="1" key="2">
    <citation type="journal article" date="2022" name="New Phytol.">
        <title>Evolutionary transition to the ectomycorrhizal habit in the genomes of a hyperdiverse lineage of mushroom-forming fungi.</title>
        <authorList>
            <person name="Looney B."/>
            <person name="Miyauchi S."/>
            <person name="Morin E."/>
            <person name="Drula E."/>
            <person name="Courty P.E."/>
            <person name="Kohler A."/>
            <person name="Kuo A."/>
            <person name="LaButti K."/>
            <person name="Pangilinan J."/>
            <person name="Lipzen A."/>
            <person name="Riley R."/>
            <person name="Andreopoulos W."/>
            <person name="He G."/>
            <person name="Johnson J."/>
            <person name="Nolan M."/>
            <person name="Tritt A."/>
            <person name="Barry K.W."/>
            <person name="Grigoriev I.V."/>
            <person name="Nagy L.G."/>
            <person name="Hibbett D."/>
            <person name="Henrissat B."/>
            <person name="Matheny P.B."/>
            <person name="Labbe J."/>
            <person name="Martin F.M."/>
        </authorList>
    </citation>
    <scope>NUCLEOTIDE SEQUENCE</scope>
    <source>
        <strain evidence="1">EC-137</strain>
    </source>
</reference>
<dbReference type="EMBL" id="MU273573">
    <property type="protein sequence ID" value="KAI0031633.1"/>
    <property type="molecule type" value="Genomic_DNA"/>
</dbReference>
<proteinExistence type="predicted"/>
<keyword evidence="2" id="KW-1185">Reference proteome</keyword>
<protein>
    <submittedName>
        <fullName evidence="1">Uncharacterized protein</fullName>
    </submittedName>
</protein>
<comment type="caution">
    <text evidence="1">The sequence shown here is derived from an EMBL/GenBank/DDBJ whole genome shotgun (WGS) entry which is preliminary data.</text>
</comment>
<evidence type="ECO:0000313" key="2">
    <source>
        <dbReference type="Proteomes" id="UP000814128"/>
    </source>
</evidence>